<evidence type="ECO:0000256" key="2">
    <source>
        <dbReference type="SAM" id="SignalP"/>
    </source>
</evidence>
<proteinExistence type="predicted"/>
<dbReference type="EMBL" id="WODC01000003">
    <property type="protein sequence ID" value="MUM77206.1"/>
    <property type="molecule type" value="Genomic_DNA"/>
</dbReference>
<name>A0A7K1KM87_9BACT</name>
<keyword evidence="4" id="KW-1185">Reference proteome</keyword>
<gene>
    <name evidence="3" type="ORF">GKC30_06125</name>
</gene>
<evidence type="ECO:0000313" key="3">
    <source>
        <dbReference type="EMBL" id="MUM77206.1"/>
    </source>
</evidence>
<keyword evidence="2" id="KW-0732">Signal</keyword>
<dbReference type="AlphaFoldDB" id="A0A7K1KM87"/>
<dbReference type="Proteomes" id="UP000461162">
    <property type="component" value="Unassembled WGS sequence"/>
</dbReference>
<sequence length="199" mass="22019">MKQPIALAVLVLLLVSSPGLAGELPLTLAGFTLGRDMVQYKGHCQGPALVVPDIPFLTERSLTPDAVPGIRGGSLTHGNCLGEDKLLRIKLKFHDTSQKFFNKLVKEYTDRFGKPDSYQGDAFRNVIAWQWDFSQGGEAMSVLVMWSRDKEMRPGVSIKMTLESGVEAEYQCFMAASGRQEQERGGPTAIRSLDEFIPR</sequence>
<reference evidence="3 4" key="1">
    <citation type="submission" date="2019-11" db="EMBL/GenBank/DDBJ databases">
        <title>Pseudodesulfovibrio alkaliphilus, sp. nov., an alkaliphilic sulfate-reducing bacteria from mud volcano of Taman peninsula, Russia.</title>
        <authorList>
            <person name="Frolova A."/>
            <person name="Merkel A.Y."/>
            <person name="Slobodkin A.I."/>
        </authorList>
    </citation>
    <scope>NUCLEOTIDE SEQUENCE [LARGE SCALE GENOMIC DNA]</scope>
    <source>
        <strain evidence="3 4">F-1</strain>
    </source>
</reference>
<feature type="signal peptide" evidence="2">
    <location>
        <begin position="1"/>
        <end position="21"/>
    </location>
</feature>
<organism evidence="3 4">
    <name type="scientific">Pseudodesulfovibrio alkaliphilus</name>
    <dbReference type="NCBI Taxonomy" id="2661613"/>
    <lineage>
        <taxon>Bacteria</taxon>
        <taxon>Pseudomonadati</taxon>
        <taxon>Thermodesulfobacteriota</taxon>
        <taxon>Desulfovibrionia</taxon>
        <taxon>Desulfovibrionales</taxon>
        <taxon>Desulfovibrionaceae</taxon>
    </lineage>
</organism>
<feature type="chain" id="PRO_5029694968" evidence="2">
    <location>
        <begin position="22"/>
        <end position="199"/>
    </location>
</feature>
<dbReference type="RefSeq" id="WP_155933117.1">
    <property type="nucleotide sequence ID" value="NZ_WODC01000003.1"/>
</dbReference>
<evidence type="ECO:0000313" key="4">
    <source>
        <dbReference type="Proteomes" id="UP000461162"/>
    </source>
</evidence>
<comment type="caution">
    <text evidence="3">The sequence shown here is derived from an EMBL/GenBank/DDBJ whole genome shotgun (WGS) entry which is preliminary data.</text>
</comment>
<accession>A0A7K1KM87</accession>
<feature type="region of interest" description="Disordered" evidence="1">
    <location>
        <begin position="180"/>
        <end position="199"/>
    </location>
</feature>
<protein>
    <submittedName>
        <fullName evidence="3">Uncharacterized protein</fullName>
    </submittedName>
</protein>
<evidence type="ECO:0000256" key="1">
    <source>
        <dbReference type="SAM" id="MobiDB-lite"/>
    </source>
</evidence>